<dbReference type="EMBL" id="FTNK01000031">
    <property type="protein sequence ID" value="SIR67521.1"/>
    <property type="molecule type" value="Genomic_DNA"/>
</dbReference>
<evidence type="ECO:0000259" key="1">
    <source>
        <dbReference type="Pfam" id="PF18145"/>
    </source>
</evidence>
<reference evidence="2 3" key="1">
    <citation type="submission" date="2017-01" db="EMBL/GenBank/DDBJ databases">
        <authorList>
            <person name="Varghese N."/>
            <person name="Submissions S."/>
        </authorList>
    </citation>
    <scope>NUCLEOTIDE SEQUENCE [LARGE SCALE GENOMIC DNA]</scope>
    <source>
        <strain evidence="2 3">ATCC 23464</strain>
    </source>
</reference>
<evidence type="ECO:0000313" key="3">
    <source>
        <dbReference type="Proteomes" id="UP000186666"/>
    </source>
</evidence>
<gene>
    <name evidence="2" type="ORF">SAMN05421578_13112</name>
</gene>
<dbReference type="NCBIfam" id="NF033611">
    <property type="entry name" value="SAVED"/>
    <property type="match status" value="1"/>
</dbReference>
<proteinExistence type="predicted"/>
<evidence type="ECO:0000313" key="2">
    <source>
        <dbReference type="EMBL" id="SIR67521.1"/>
    </source>
</evidence>
<name>A0ABY1KDQ8_9BACL</name>
<sequence>MESQLQKMRFREIHLFYIGPAGLAVKVVRSINSRMWPDVVLYKYNARNVPRYQKTFKV</sequence>
<organism evidence="2 3">
    <name type="scientific">Paenibacillus macquariensis</name>
    <dbReference type="NCBI Taxonomy" id="948756"/>
    <lineage>
        <taxon>Bacteria</taxon>
        <taxon>Bacillati</taxon>
        <taxon>Bacillota</taxon>
        <taxon>Bacilli</taxon>
        <taxon>Bacillales</taxon>
        <taxon>Paenibacillaceae</taxon>
        <taxon>Paenibacillus</taxon>
    </lineage>
</organism>
<accession>A0ABY1KDQ8</accession>
<dbReference type="Proteomes" id="UP000186666">
    <property type="component" value="Unassembled WGS sequence"/>
</dbReference>
<feature type="domain" description="SMODS-associated and fused to various effectors" evidence="1">
    <location>
        <begin position="5"/>
        <end position="58"/>
    </location>
</feature>
<protein>
    <recommendedName>
        <fullName evidence="1">SMODS-associated and fused to various effectors domain-containing protein</fullName>
    </recommendedName>
</protein>
<comment type="caution">
    <text evidence="2">The sequence shown here is derived from an EMBL/GenBank/DDBJ whole genome shotgun (WGS) entry which is preliminary data.</text>
</comment>
<dbReference type="InterPro" id="IPR040836">
    <property type="entry name" value="SAVED"/>
</dbReference>
<keyword evidence="3" id="KW-1185">Reference proteome</keyword>
<dbReference type="Pfam" id="PF18145">
    <property type="entry name" value="SAVED"/>
    <property type="match status" value="1"/>
</dbReference>